<evidence type="ECO:0000256" key="1">
    <source>
        <dbReference type="SAM" id="MobiDB-lite"/>
    </source>
</evidence>
<feature type="compositionally biased region" description="Basic and acidic residues" evidence="1">
    <location>
        <begin position="28"/>
        <end position="42"/>
    </location>
</feature>
<dbReference type="EMBL" id="CP004389">
    <property type="protein sequence ID" value="AJD54387.1"/>
    <property type="molecule type" value="Genomic_DNA"/>
</dbReference>
<protein>
    <recommendedName>
        <fullName evidence="5">SH3b domain-containing protein</fullName>
    </recommendedName>
</protein>
<feature type="compositionally biased region" description="Polar residues" evidence="1">
    <location>
        <begin position="458"/>
        <end position="469"/>
    </location>
</feature>
<evidence type="ECO:0000256" key="2">
    <source>
        <dbReference type="SAM" id="Phobius"/>
    </source>
</evidence>
<keyword evidence="2" id="KW-1133">Transmembrane helix</keyword>
<organism evidence="3 4">
    <name type="scientific">Thalassospira xiamenensis M-5 = DSM 17429</name>
    <dbReference type="NCBI Taxonomy" id="1123366"/>
    <lineage>
        <taxon>Bacteria</taxon>
        <taxon>Pseudomonadati</taxon>
        <taxon>Pseudomonadota</taxon>
        <taxon>Alphaproteobacteria</taxon>
        <taxon>Rhodospirillales</taxon>
        <taxon>Thalassospiraceae</taxon>
        <taxon>Thalassospira</taxon>
    </lineage>
</organism>
<keyword evidence="2" id="KW-0812">Transmembrane</keyword>
<dbReference type="GeneID" id="31929953"/>
<sequence>MAETYSSILDGHDESEIEDLSPGSIHTSENEFRQREARERGENAAQIGDGLDAARAEDIADFAPWGSVEELEADDMQQPDESIDGHTTTTGGDSNPEPLSAEDQRFTLQSFDDPDDPVTAGSPAKANSVPHAASSDDDIVVEAIKPQTKHKMALSTMLRGSAKYAFVAVCIGGVAVVGLWQFRDSYMDGNDVPVVDENLDTAETSVNGPNPSSGEIQKAAQEGRANTPKMMFGEDNGFTAKNTKPISLDAATLSSDAGTSSVNPDIFYNEPADAASSDGARSLDIQTDDINYDLNKVLQNFDSLTARFEELAQSQKTVVLKVEQNTDSIDDINARLREVETKLSSSLNAAVNAARVAQTIELPTNINMRRAPSLKADVVKILKKGETVTAIDATPDGNWLLLDNSFWIAKWVASPAPSYRDSSSQPNERGAVKPRKTEDPKRPSTSTVSPAPAVSDRAPTTLSTSGRSHLGNTGNVPVYTIASIQPGTAWLKLNGSGLLEVHEGDRLKGYGLIVSIYQEKSDEWVIATEAGRLPVKQPNY</sequence>
<gene>
    <name evidence="3" type="ORF">TH3_21573</name>
</gene>
<feature type="region of interest" description="Disordered" evidence="1">
    <location>
        <begin position="416"/>
        <end position="469"/>
    </location>
</feature>
<name>A0AB72UJS2_9PROT</name>
<geneLocation type="plasmid" evidence="4"/>
<proteinExistence type="predicted"/>
<feature type="region of interest" description="Disordered" evidence="1">
    <location>
        <begin position="74"/>
        <end position="134"/>
    </location>
</feature>
<feature type="transmembrane region" description="Helical" evidence="2">
    <location>
        <begin position="164"/>
        <end position="182"/>
    </location>
</feature>
<keyword evidence="3" id="KW-0614">Plasmid</keyword>
<evidence type="ECO:0000313" key="4">
    <source>
        <dbReference type="Proteomes" id="UP000007127"/>
    </source>
</evidence>
<dbReference type="Gene3D" id="2.30.30.40">
    <property type="entry name" value="SH3 Domains"/>
    <property type="match status" value="1"/>
</dbReference>
<evidence type="ECO:0000313" key="3">
    <source>
        <dbReference type="EMBL" id="AJD54387.1"/>
    </source>
</evidence>
<accession>A0AB72UJS2</accession>
<dbReference type="AlphaFoldDB" id="A0AB72UJS2"/>
<dbReference type="KEGG" id="txi:TH3_21573"/>
<dbReference type="RefSeq" id="WP_007090985.1">
    <property type="nucleotide sequence ID" value="NZ_CP004389.1"/>
</dbReference>
<keyword evidence="2" id="KW-0472">Membrane</keyword>
<evidence type="ECO:0008006" key="5">
    <source>
        <dbReference type="Google" id="ProtNLM"/>
    </source>
</evidence>
<feature type="region of interest" description="Disordered" evidence="1">
    <location>
        <begin position="1"/>
        <end position="60"/>
    </location>
</feature>
<reference evidence="3 4" key="1">
    <citation type="journal article" date="2012" name="J. Bacteriol.">
        <title>Genome sequence of Thalassospira xiamenensis type strain M-5.</title>
        <authorList>
            <person name="Lai Q."/>
            <person name="Shao Z."/>
        </authorList>
    </citation>
    <scope>NUCLEOTIDE SEQUENCE [LARGE SCALE GENOMIC DNA]</scope>
    <source>
        <strain evidence="3 4">M-5</strain>
    </source>
</reference>
<dbReference type="Proteomes" id="UP000007127">
    <property type="component" value="Plasmid"/>
</dbReference>